<feature type="non-terminal residue" evidence="1">
    <location>
        <position position="79"/>
    </location>
</feature>
<keyword evidence="2" id="KW-1185">Reference proteome</keyword>
<organism evidence="1 2">
    <name type="scientific">Mytilus galloprovincialis</name>
    <name type="common">Mediterranean mussel</name>
    <dbReference type="NCBI Taxonomy" id="29158"/>
    <lineage>
        <taxon>Eukaryota</taxon>
        <taxon>Metazoa</taxon>
        <taxon>Spiralia</taxon>
        <taxon>Lophotrochozoa</taxon>
        <taxon>Mollusca</taxon>
        <taxon>Bivalvia</taxon>
        <taxon>Autobranchia</taxon>
        <taxon>Pteriomorphia</taxon>
        <taxon>Mytilida</taxon>
        <taxon>Mytiloidea</taxon>
        <taxon>Mytilidae</taxon>
        <taxon>Mytilinae</taxon>
        <taxon>Mytilus</taxon>
    </lineage>
</organism>
<dbReference type="EMBL" id="KV582750">
    <property type="protein sequence ID" value="OPL33482.1"/>
    <property type="molecule type" value="Genomic_DNA"/>
</dbReference>
<protein>
    <submittedName>
        <fullName evidence="1">Uncharacterized protein</fullName>
    </submittedName>
</protein>
<feature type="non-terminal residue" evidence="1">
    <location>
        <position position="1"/>
    </location>
</feature>
<accession>A0A3L5TU58</accession>
<evidence type="ECO:0000313" key="2">
    <source>
        <dbReference type="Proteomes" id="UP000266721"/>
    </source>
</evidence>
<name>A0A3L5TU58_MYTGA</name>
<gene>
    <name evidence="1" type="ORF">AM593_07933</name>
</gene>
<dbReference type="Proteomes" id="UP000266721">
    <property type="component" value="Unassembled WGS sequence"/>
</dbReference>
<reference evidence="1 2" key="1">
    <citation type="journal article" date="2016" name="PLoS ONE">
        <title>A First Insight into the Genome of the Filter-Feeder Mussel Mytilus galloprovincialis.</title>
        <authorList>
            <person name="Murgarella M."/>
            <person name="Puiu D."/>
            <person name="Novoa B."/>
            <person name="Figueras A."/>
            <person name="Posada D."/>
            <person name="Canchaya C."/>
        </authorList>
    </citation>
    <scope>NUCLEOTIDE SEQUENCE [LARGE SCALE GENOMIC DNA]</scope>
    <source>
        <tissue evidence="1">Muscle</tissue>
    </source>
</reference>
<dbReference type="AlphaFoldDB" id="A0A3L5TU58"/>
<proteinExistence type="predicted"/>
<evidence type="ECO:0000313" key="1">
    <source>
        <dbReference type="EMBL" id="OPL33482.1"/>
    </source>
</evidence>
<sequence length="79" mass="8760">LDAHQDGLKDGGTRTMKTPIISTLLPRVQVTTFSVPLIETQRCITVLKKHSADQESGQKEIIVLPEKVVPVLQVCLHFL</sequence>
<comment type="caution">
    <text evidence="1">The sequence shown here is derived from an EMBL/GenBank/DDBJ whole genome shotgun (WGS) entry which is preliminary data.</text>
</comment>